<dbReference type="InterPro" id="IPR009045">
    <property type="entry name" value="Zn_M74/Hedgehog-like"/>
</dbReference>
<organism evidence="2">
    <name type="scientific">Menopon gallinae</name>
    <name type="common">poultry shaft louse</name>
    <dbReference type="NCBI Taxonomy" id="328185"/>
    <lineage>
        <taxon>Eukaryota</taxon>
        <taxon>Metazoa</taxon>
        <taxon>Ecdysozoa</taxon>
        <taxon>Arthropoda</taxon>
        <taxon>Hexapoda</taxon>
        <taxon>Insecta</taxon>
        <taxon>Pterygota</taxon>
        <taxon>Neoptera</taxon>
        <taxon>Paraneoptera</taxon>
        <taxon>Psocodea</taxon>
        <taxon>Troctomorpha</taxon>
        <taxon>Phthiraptera</taxon>
        <taxon>Amblycera</taxon>
        <taxon>Menoponidae</taxon>
        <taxon>Menopon</taxon>
    </lineage>
</organism>
<dbReference type="Pfam" id="PF02557">
    <property type="entry name" value="VanY"/>
    <property type="match status" value="1"/>
</dbReference>
<dbReference type="InterPro" id="IPR058193">
    <property type="entry name" value="VanY/YodJ_core_dom"/>
</dbReference>
<dbReference type="AlphaFoldDB" id="A0AAW2H6I6"/>
<dbReference type="Gene3D" id="3.30.1380.10">
    <property type="match status" value="1"/>
</dbReference>
<proteinExistence type="predicted"/>
<dbReference type="InterPro" id="IPR003709">
    <property type="entry name" value="VanY-like_core_dom"/>
</dbReference>
<feature type="domain" description="D-alanyl-D-alanine carboxypeptidase-like core" evidence="1">
    <location>
        <begin position="256"/>
        <end position="376"/>
    </location>
</feature>
<protein>
    <recommendedName>
        <fullName evidence="1">D-alanyl-D-alanine carboxypeptidase-like core domain-containing protein</fullName>
    </recommendedName>
</protein>
<dbReference type="PANTHER" id="PTHR34385">
    <property type="entry name" value="D-ALANYL-D-ALANINE CARBOXYPEPTIDASE"/>
    <property type="match status" value="1"/>
</dbReference>
<comment type="caution">
    <text evidence="2">The sequence shown here is derived from an EMBL/GenBank/DDBJ whole genome shotgun (WGS) entry which is preliminary data.</text>
</comment>
<dbReference type="GO" id="GO:0006508">
    <property type="term" value="P:proteolysis"/>
    <property type="evidence" value="ECO:0007669"/>
    <property type="project" value="InterPro"/>
</dbReference>
<dbReference type="EMBL" id="JARGDH010000034">
    <property type="protein sequence ID" value="KAL0264023.1"/>
    <property type="molecule type" value="Genomic_DNA"/>
</dbReference>
<dbReference type="PANTHER" id="PTHR34385:SF1">
    <property type="entry name" value="PEPTIDOGLYCAN L-ALANYL-D-GLUTAMATE ENDOPEPTIDASE CWLK"/>
    <property type="match status" value="1"/>
</dbReference>
<reference evidence="2" key="1">
    <citation type="journal article" date="2024" name="Gigascience">
        <title>Chromosome-level genome of the poultry shaft louse Menopon gallinae provides insight into the host-switching and adaptive evolution of parasitic lice.</title>
        <authorList>
            <person name="Xu Y."/>
            <person name="Ma L."/>
            <person name="Liu S."/>
            <person name="Liang Y."/>
            <person name="Liu Q."/>
            <person name="He Z."/>
            <person name="Tian L."/>
            <person name="Duan Y."/>
            <person name="Cai W."/>
            <person name="Li H."/>
            <person name="Song F."/>
        </authorList>
    </citation>
    <scope>NUCLEOTIDE SEQUENCE</scope>
    <source>
        <strain evidence="2">Cailab_2023a</strain>
    </source>
</reference>
<name>A0AAW2H6I6_9NEOP</name>
<evidence type="ECO:0000259" key="1">
    <source>
        <dbReference type="Pfam" id="PF02557"/>
    </source>
</evidence>
<accession>A0AAW2H6I6</accession>
<dbReference type="SUPFAM" id="SSF55166">
    <property type="entry name" value="Hedgehog/DD-peptidase"/>
    <property type="match status" value="1"/>
</dbReference>
<dbReference type="GO" id="GO:0008233">
    <property type="term" value="F:peptidase activity"/>
    <property type="evidence" value="ECO:0007669"/>
    <property type="project" value="InterPro"/>
</dbReference>
<dbReference type="CDD" id="cd14852">
    <property type="entry name" value="LD-carboxypeptidase"/>
    <property type="match status" value="1"/>
</dbReference>
<evidence type="ECO:0000313" key="2">
    <source>
        <dbReference type="EMBL" id="KAL0264023.1"/>
    </source>
</evidence>
<gene>
    <name evidence="2" type="ORF">PYX00_011214</name>
</gene>
<sequence length="417" mass="47684">MGMNAYLKVGKYWADNPSNWGGEINAPTLELGYERKNCIKTFLSFSLYNWGYVETAWYTKQGTLTDKLEKEATDDINSPYLEPWGNDKFGEAVAGKARYALFDSNAFGKASLISTFGLSVPIFSLGEFSLRVPLEVAFKEIDSFTNNFRLMPVLRLYLDRGFFFSNTHLALALRRKDLNKGAQNQDQPEIATGYTVMGKQELGFRYASIWETDLLESPEWLALVNKKHKLNPLWAPKDLVNLKQAGVATYRNDICLRAPLIEPLKKLIQEAHKDGIKLWVVSAYRDIGYQQRVWDTNVAQSGLEYTKRYVAVPGSSQHHLGSVVDLNLADEAFDDTQPAIWLSQNAQRFGFSLSYPKGYEKETGYSPESWHYRYFPGKISLFIDQYFNGLQFAFLEFWHKNASTIEEFLNNDCKLEG</sequence>
<dbReference type="InterPro" id="IPR052179">
    <property type="entry name" value="DD-CPase-like"/>
</dbReference>